<dbReference type="Proteomes" id="UP000033649">
    <property type="component" value="Unassembled WGS sequence"/>
</dbReference>
<organism evidence="2 3">
    <name type="scientific">Devosia chinhatensis</name>
    <dbReference type="NCBI Taxonomy" id="429727"/>
    <lineage>
        <taxon>Bacteria</taxon>
        <taxon>Pseudomonadati</taxon>
        <taxon>Pseudomonadota</taxon>
        <taxon>Alphaproteobacteria</taxon>
        <taxon>Hyphomicrobiales</taxon>
        <taxon>Devosiaceae</taxon>
        <taxon>Devosia</taxon>
    </lineage>
</organism>
<keyword evidence="1" id="KW-1133">Transmembrane helix</keyword>
<keyword evidence="3" id="KW-1185">Reference proteome</keyword>
<evidence type="ECO:0000313" key="3">
    <source>
        <dbReference type="Proteomes" id="UP000033649"/>
    </source>
</evidence>
<accession>A0A0F5FMI6</accession>
<proteinExistence type="predicted"/>
<dbReference type="EMBL" id="JZEY01000054">
    <property type="protein sequence ID" value="KKB09432.1"/>
    <property type="molecule type" value="Genomic_DNA"/>
</dbReference>
<keyword evidence="1" id="KW-0472">Membrane</keyword>
<dbReference type="PATRIC" id="fig|429727.3.peg.1188"/>
<reference evidence="2 3" key="1">
    <citation type="submission" date="2015-03" db="EMBL/GenBank/DDBJ databases">
        <authorList>
            <person name="Hassan Y."/>
            <person name="Lepp D."/>
            <person name="Li X.-Z."/>
            <person name="Zhou T."/>
        </authorList>
    </citation>
    <scope>NUCLEOTIDE SEQUENCE [LARGE SCALE GENOMIC DNA]</scope>
    <source>
        <strain evidence="2 3">IPL18</strain>
    </source>
</reference>
<keyword evidence="1" id="KW-0812">Transmembrane</keyword>
<sequence>MNTRIIQWFPNFIEIKFTLLLHYIACKQNVILQFWEPPGFSRVLHERRIHMIALIVLAAAAPICLLAGIFLSLGTDNPLSASEETPC</sequence>
<evidence type="ECO:0000256" key="1">
    <source>
        <dbReference type="SAM" id="Phobius"/>
    </source>
</evidence>
<name>A0A0F5FMI6_9HYPH</name>
<dbReference type="AlphaFoldDB" id="A0A0F5FMI6"/>
<comment type="caution">
    <text evidence="2">The sequence shown here is derived from an EMBL/GenBank/DDBJ whole genome shotgun (WGS) entry which is preliminary data.</text>
</comment>
<gene>
    <name evidence="2" type="ORF">VE26_05735</name>
</gene>
<feature type="transmembrane region" description="Helical" evidence="1">
    <location>
        <begin position="51"/>
        <end position="73"/>
    </location>
</feature>
<evidence type="ECO:0000313" key="2">
    <source>
        <dbReference type="EMBL" id="KKB09432.1"/>
    </source>
</evidence>
<protein>
    <submittedName>
        <fullName evidence="2">Uncharacterized protein</fullName>
    </submittedName>
</protein>
<dbReference type="STRING" id="429727.VE26_05735"/>